<dbReference type="Proteomes" id="UP000216308">
    <property type="component" value="Unassembled WGS sequence"/>
</dbReference>
<gene>
    <name evidence="1" type="ORF">DJ70_08525</name>
</gene>
<protein>
    <submittedName>
        <fullName evidence="1">Uncharacterized protein</fullName>
    </submittedName>
</protein>
<evidence type="ECO:0000313" key="2">
    <source>
        <dbReference type="Proteomes" id="UP000216308"/>
    </source>
</evidence>
<dbReference type="EMBL" id="NHPJ01000085">
    <property type="protein sequence ID" value="OYR56542.1"/>
    <property type="molecule type" value="Genomic_DNA"/>
</dbReference>
<evidence type="ECO:0000313" key="1">
    <source>
        <dbReference type="EMBL" id="OYR56542.1"/>
    </source>
</evidence>
<name>A0A256IK58_9EURY</name>
<organism evidence="1 2">
    <name type="scientific">Halorubrum halodurans</name>
    <dbReference type="NCBI Taxonomy" id="1383851"/>
    <lineage>
        <taxon>Archaea</taxon>
        <taxon>Methanobacteriati</taxon>
        <taxon>Methanobacteriota</taxon>
        <taxon>Stenosarchaea group</taxon>
        <taxon>Halobacteria</taxon>
        <taxon>Halobacteriales</taxon>
        <taxon>Haloferacaceae</taxon>
        <taxon>Halorubrum</taxon>
    </lineage>
</organism>
<reference evidence="1 2" key="1">
    <citation type="journal article" date="2014" name="Front. Microbiol.">
        <title>Population and genomic analysis of the genus Halorubrum.</title>
        <authorList>
            <person name="Fullmer M.S."/>
            <person name="Soucy S.M."/>
            <person name="Swithers K.S."/>
            <person name="Makkay A.M."/>
            <person name="Wheeler R."/>
            <person name="Ventosa A."/>
            <person name="Gogarten J.P."/>
            <person name="Papke R.T."/>
        </authorList>
    </citation>
    <scope>NUCLEOTIDE SEQUENCE [LARGE SCALE GENOMIC DNA]</scope>
    <source>
        <strain evidence="1 2">Cb34</strain>
    </source>
</reference>
<comment type="caution">
    <text evidence="1">The sequence shown here is derived from an EMBL/GenBank/DDBJ whole genome shotgun (WGS) entry which is preliminary data.</text>
</comment>
<sequence length="319" mass="35511">MTKTRNGRKVLLGLATDGHAYSEIKIDEFSPESDITTSKSIPDLVIQLGGKLVIAIEAKDGGFSRTQLENHARWLGAESFETVTWRDLAGHLDSLQNPSSGVESETKSINGTTIPSNSVKLLLRQYERVLRTQLVPESRVIASSEYSTGENYVKYQSDVGNKHLNDWVGDDSIDSPPVPVAICFRASGENTNGDRLWFTREEWLSLLKSINKPAYHRGLSQGDLSSIVTDYNPSNDEDITIAHIEDSAGNEKMIRYGTGGGDRDSALLYMTRSTAQNSPLRQPPMYNVDEFDKLIADNLQIKHLFTNPEKVFDELQCKV</sequence>
<proteinExistence type="predicted"/>
<dbReference type="AlphaFoldDB" id="A0A256IK58"/>
<accession>A0A256IK58</accession>
<keyword evidence="2" id="KW-1185">Reference proteome</keyword>